<reference evidence="3 4" key="1">
    <citation type="submission" date="2020-08" db="EMBL/GenBank/DDBJ databases">
        <title>Genomic Encyclopedia of Type Strains, Phase IV (KMG-IV): sequencing the most valuable type-strain genomes for metagenomic binning, comparative biology and taxonomic classification.</title>
        <authorList>
            <person name="Goeker M."/>
        </authorList>
    </citation>
    <scope>NUCLEOTIDE SEQUENCE [LARGE SCALE GENOMIC DNA]</scope>
    <source>
        <strain evidence="3 4">DSM 21458</strain>
    </source>
</reference>
<evidence type="ECO:0000313" key="4">
    <source>
        <dbReference type="Proteomes" id="UP000569951"/>
    </source>
</evidence>
<proteinExistence type="predicted"/>
<name>A0A841I1P2_9DEIO</name>
<dbReference type="EMBL" id="JACHHG010000009">
    <property type="protein sequence ID" value="MBB6099163.1"/>
    <property type="molecule type" value="Genomic_DNA"/>
</dbReference>
<feature type="chain" id="PRO_5032728333" description="DUF5666 domain-containing protein" evidence="2">
    <location>
        <begin position="22"/>
        <end position="169"/>
    </location>
</feature>
<feature type="region of interest" description="Disordered" evidence="1">
    <location>
        <begin position="129"/>
        <end position="169"/>
    </location>
</feature>
<dbReference type="AlphaFoldDB" id="A0A841I1P2"/>
<feature type="compositionally biased region" description="Basic and acidic residues" evidence="1">
    <location>
        <begin position="148"/>
        <end position="169"/>
    </location>
</feature>
<protein>
    <recommendedName>
        <fullName evidence="5">DUF5666 domain-containing protein</fullName>
    </recommendedName>
</protein>
<keyword evidence="2" id="KW-0732">Signal</keyword>
<feature type="signal peptide" evidence="2">
    <location>
        <begin position="1"/>
        <end position="21"/>
    </location>
</feature>
<evidence type="ECO:0000313" key="3">
    <source>
        <dbReference type="EMBL" id="MBB6099163.1"/>
    </source>
</evidence>
<feature type="compositionally biased region" description="Basic and acidic residues" evidence="1">
    <location>
        <begin position="129"/>
        <end position="141"/>
    </location>
</feature>
<dbReference type="RefSeq" id="WP_183987907.1">
    <property type="nucleotide sequence ID" value="NZ_JACHHG010000009.1"/>
</dbReference>
<evidence type="ECO:0000256" key="1">
    <source>
        <dbReference type="SAM" id="MobiDB-lite"/>
    </source>
</evidence>
<evidence type="ECO:0000256" key="2">
    <source>
        <dbReference type="SAM" id="SignalP"/>
    </source>
</evidence>
<keyword evidence="4" id="KW-1185">Reference proteome</keyword>
<dbReference type="Proteomes" id="UP000569951">
    <property type="component" value="Unassembled WGS sequence"/>
</dbReference>
<sequence>MKKHLVWLTLGSFLVLGVASAQTSTPTAPQPNTQALSRLLGPGQTLELLDANGTTLGTLRAGGTLEASGNLSQAVRVRVSTPAADGTALTRTYTLSGRLPSSGQIKVETLNVQDKTQSVPLVAVLRRQSEQAHQANEERRNRSAQPENDTRTNPERGGKPEKNPGKGHR</sequence>
<accession>A0A841I1P2</accession>
<evidence type="ECO:0008006" key="5">
    <source>
        <dbReference type="Google" id="ProtNLM"/>
    </source>
</evidence>
<organism evidence="3 4">
    <name type="scientific">Deinobacterium chartae</name>
    <dbReference type="NCBI Taxonomy" id="521158"/>
    <lineage>
        <taxon>Bacteria</taxon>
        <taxon>Thermotogati</taxon>
        <taxon>Deinococcota</taxon>
        <taxon>Deinococci</taxon>
        <taxon>Deinococcales</taxon>
        <taxon>Deinococcaceae</taxon>
        <taxon>Deinobacterium</taxon>
    </lineage>
</organism>
<gene>
    <name evidence="3" type="ORF">HNR42_002599</name>
</gene>
<comment type="caution">
    <text evidence="3">The sequence shown here is derived from an EMBL/GenBank/DDBJ whole genome shotgun (WGS) entry which is preliminary data.</text>
</comment>